<dbReference type="Pfam" id="PF18962">
    <property type="entry name" value="Por_Secre_tail"/>
    <property type="match status" value="1"/>
</dbReference>
<feature type="domain" description="Secretion system C-terminal sorting" evidence="2">
    <location>
        <begin position="280"/>
        <end position="350"/>
    </location>
</feature>
<protein>
    <submittedName>
        <fullName evidence="3">T9SS type A sorting domain-containing protein</fullName>
    </submittedName>
</protein>
<dbReference type="RefSeq" id="WP_196293269.1">
    <property type="nucleotide sequence ID" value="NZ_JADQDM010000005.1"/>
</dbReference>
<dbReference type="NCBIfam" id="TIGR04183">
    <property type="entry name" value="Por_Secre_tail"/>
    <property type="match status" value="1"/>
</dbReference>
<evidence type="ECO:0000259" key="2">
    <source>
        <dbReference type="Pfam" id="PF18962"/>
    </source>
</evidence>
<evidence type="ECO:0000313" key="4">
    <source>
        <dbReference type="Proteomes" id="UP000618931"/>
    </source>
</evidence>
<accession>A0ABS0I4U8</accession>
<keyword evidence="4" id="KW-1185">Reference proteome</keyword>
<evidence type="ECO:0000256" key="1">
    <source>
        <dbReference type="SAM" id="SignalP"/>
    </source>
</evidence>
<comment type="caution">
    <text evidence="3">The sequence shown here is derived from an EMBL/GenBank/DDBJ whole genome shotgun (WGS) entry which is preliminary data.</text>
</comment>
<dbReference type="InterPro" id="IPR026444">
    <property type="entry name" value="Secre_tail"/>
</dbReference>
<gene>
    <name evidence="3" type="ORF">I2H31_11930</name>
</gene>
<dbReference type="EMBL" id="JADQDM010000005">
    <property type="protein sequence ID" value="MBF9221811.1"/>
    <property type="molecule type" value="Genomic_DNA"/>
</dbReference>
<evidence type="ECO:0000313" key="3">
    <source>
        <dbReference type="EMBL" id="MBF9221811.1"/>
    </source>
</evidence>
<proteinExistence type="predicted"/>
<organism evidence="3 4">
    <name type="scientific">Hymenobacter ruricola</name>
    <dbReference type="NCBI Taxonomy" id="2791023"/>
    <lineage>
        <taxon>Bacteria</taxon>
        <taxon>Pseudomonadati</taxon>
        <taxon>Bacteroidota</taxon>
        <taxon>Cytophagia</taxon>
        <taxon>Cytophagales</taxon>
        <taxon>Hymenobacteraceae</taxon>
        <taxon>Hymenobacter</taxon>
    </lineage>
</organism>
<feature type="chain" id="PRO_5046698299" evidence="1">
    <location>
        <begin position="24"/>
        <end position="354"/>
    </location>
</feature>
<keyword evidence="1" id="KW-0732">Signal</keyword>
<feature type="signal peptide" evidence="1">
    <location>
        <begin position="1"/>
        <end position="23"/>
    </location>
</feature>
<name>A0ABS0I4U8_9BACT</name>
<reference evidence="3 4" key="1">
    <citation type="submission" date="2020-11" db="EMBL/GenBank/DDBJ databases">
        <authorList>
            <person name="Kim M.K."/>
        </authorList>
    </citation>
    <scope>NUCLEOTIDE SEQUENCE [LARGE SCALE GENOMIC DNA]</scope>
    <source>
        <strain evidence="3 4">BT662</strain>
    </source>
</reference>
<sequence>MKNHLLTTLLVAGGLGFVQAAHAQTAVFVQYPLTANNSDNSAVRSAGVTAGTPLLHTSNNTSLKLVLSDGGTAGGSVPAYSSKGQAFGAAPDGSGFSTLASSPKGAYYEQFSITATAALRVDSLGFNIRTTQTTNGRLALLWSLNGFTSDSTEFSYAKGPTTNPGSSTSVPATPGGTLPTAHNGTFGAVTSSTSAALNYAYLPQDNALNPKDDFHFAFNNSATGLTLAAGQTLTVRLYPAIGSNTAGRYVLLRNVTFKSRQAYVANILAARSMVSTNLGVYPNPAQSQLTVPHAAASRDARVTVFSVTGAKVAAFAAQPGSTETALNLSSLTKGLYLVEYADGLQRSSARIVKE</sequence>
<dbReference type="Proteomes" id="UP000618931">
    <property type="component" value="Unassembled WGS sequence"/>
</dbReference>